<evidence type="ECO:0000313" key="2">
    <source>
        <dbReference type="Proteomes" id="UP001152799"/>
    </source>
</evidence>
<gene>
    <name evidence="1" type="ORF">CEUTPL_LOCUS10424</name>
</gene>
<organism evidence="1 2">
    <name type="scientific">Ceutorhynchus assimilis</name>
    <name type="common">cabbage seed weevil</name>
    <dbReference type="NCBI Taxonomy" id="467358"/>
    <lineage>
        <taxon>Eukaryota</taxon>
        <taxon>Metazoa</taxon>
        <taxon>Ecdysozoa</taxon>
        <taxon>Arthropoda</taxon>
        <taxon>Hexapoda</taxon>
        <taxon>Insecta</taxon>
        <taxon>Pterygota</taxon>
        <taxon>Neoptera</taxon>
        <taxon>Endopterygota</taxon>
        <taxon>Coleoptera</taxon>
        <taxon>Polyphaga</taxon>
        <taxon>Cucujiformia</taxon>
        <taxon>Curculionidae</taxon>
        <taxon>Ceutorhynchinae</taxon>
        <taxon>Ceutorhynchus</taxon>
    </lineage>
</organism>
<evidence type="ECO:0000313" key="1">
    <source>
        <dbReference type="EMBL" id="CAG9769951.1"/>
    </source>
</evidence>
<dbReference type="Proteomes" id="UP001152799">
    <property type="component" value="Chromosome 6"/>
</dbReference>
<dbReference type="PANTHER" id="PTHR47018">
    <property type="entry name" value="CXC DOMAIN-CONTAINING PROTEIN-RELATED"/>
    <property type="match status" value="1"/>
</dbReference>
<dbReference type="EMBL" id="OU892282">
    <property type="protein sequence ID" value="CAG9769951.1"/>
    <property type="molecule type" value="Genomic_DNA"/>
</dbReference>
<name>A0A9N9MSW7_9CUCU</name>
<reference evidence="1" key="1">
    <citation type="submission" date="2022-01" db="EMBL/GenBank/DDBJ databases">
        <authorList>
            <person name="King R."/>
        </authorList>
    </citation>
    <scope>NUCLEOTIDE SEQUENCE</scope>
</reference>
<dbReference type="PANTHER" id="PTHR47018:SF3">
    <property type="entry name" value="MYCBP-ASSOCIATED PROTEIN"/>
    <property type="match status" value="1"/>
</dbReference>
<keyword evidence="2" id="KW-1185">Reference proteome</keyword>
<protein>
    <submittedName>
        <fullName evidence="1">Uncharacterized protein</fullName>
    </submittedName>
</protein>
<sequence length="232" mass="27009">MPLILNPAHEMTTLNTVVRRCIAAADKLGKHHVILTTDQALYYKLLELKWCSEEMRSRVILRMGGLHVAMNFLKVIGKRPHRNVARKRTNGMKAHKITLQAIWQILAPQIASSLEEHGVDSTEFMHISKEPLQLKCFLQSENNLQLLSEFVEKKSKESPFFEFWWSYMDMILTLLMFTSGIRDEKWNTYRAALTEMLPFIARYNHGNYSRSLTVYICDMNQLPSEVEGEFLN</sequence>
<accession>A0A9N9MSW7</accession>
<dbReference type="OrthoDB" id="8300196at2759"/>
<proteinExistence type="predicted"/>
<dbReference type="AlphaFoldDB" id="A0A9N9MSW7"/>